<gene>
    <name evidence="7" type="ORF">OLEA9_A048410</name>
</gene>
<dbReference type="InterPro" id="IPR001881">
    <property type="entry name" value="EGF-like_Ca-bd_dom"/>
</dbReference>
<dbReference type="SMART" id="SM00179">
    <property type="entry name" value="EGF_CA"/>
    <property type="match status" value="1"/>
</dbReference>
<evidence type="ECO:0000313" key="7">
    <source>
        <dbReference type="EMBL" id="CAA2968705.1"/>
    </source>
</evidence>
<organism evidence="7 8">
    <name type="scientific">Olea europaea subsp. europaea</name>
    <dbReference type="NCBI Taxonomy" id="158383"/>
    <lineage>
        <taxon>Eukaryota</taxon>
        <taxon>Viridiplantae</taxon>
        <taxon>Streptophyta</taxon>
        <taxon>Embryophyta</taxon>
        <taxon>Tracheophyta</taxon>
        <taxon>Spermatophyta</taxon>
        <taxon>Magnoliopsida</taxon>
        <taxon>eudicotyledons</taxon>
        <taxon>Gunneridae</taxon>
        <taxon>Pentapetalae</taxon>
        <taxon>asterids</taxon>
        <taxon>lamiids</taxon>
        <taxon>Lamiales</taxon>
        <taxon>Oleaceae</taxon>
        <taxon>Oleeae</taxon>
        <taxon>Olea</taxon>
    </lineage>
</organism>
<dbReference type="PANTHER" id="PTHR33491">
    <property type="entry name" value="OSJNBA0016N04.9 PROTEIN"/>
    <property type="match status" value="1"/>
</dbReference>
<protein>
    <submittedName>
        <fullName evidence="7">Serine threonine kinase</fullName>
    </submittedName>
</protein>
<dbReference type="Gene3D" id="2.10.25.10">
    <property type="entry name" value="Laminin"/>
    <property type="match status" value="2"/>
</dbReference>
<dbReference type="InterPro" id="IPR018097">
    <property type="entry name" value="EGF_Ca-bd_CS"/>
</dbReference>
<accession>A0A8S0QSU2</accession>
<keyword evidence="3" id="KW-0732">Signal</keyword>
<dbReference type="Pfam" id="PF07714">
    <property type="entry name" value="PK_Tyr_Ser-Thr"/>
    <property type="match status" value="1"/>
</dbReference>
<keyword evidence="8" id="KW-1185">Reference proteome</keyword>
<dbReference type="GO" id="GO:0005509">
    <property type="term" value="F:calcium ion binding"/>
    <property type="evidence" value="ECO:0007669"/>
    <property type="project" value="InterPro"/>
</dbReference>
<comment type="subcellular location">
    <subcellularLocation>
        <location evidence="1">Membrane</location>
        <topology evidence="1">Single-pass membrane protein</topology>
    </subcellularLocation>
</comment>
<dbReference type="PROSITE" id="PS00010">
    <property type="entry name" value="ASX_HYDROXYL"/>
    <property type="match status" value="1"/>
</dbReference>
<dbReference type="GO" id="GO:0030247">
    <property type="term" value="F:polysaccharide binding"/>
    <property type="evidence" value="ECO:0007669"/>
    <property type="project" value="InterPro"/>
</dbReference>
<comment type="caution">
    <text evidence="7">The sequence shown here is derived from an EMBL/GenBank/DDBJ whole genome shotgun (WGS) entry which is preliminary data.</text>
</comment>
<dbReference type="GO" id="GO:0004672">
    <property type="term" value="F:protein kinase activity"/>
    <property type="evidence" value="ECO:0007669"/>
    <property type="project" value="InterPro"/>
</dbReference>
<evidence type="ECO:0000313" key="8">
    <source>
        <dbReference type="Proteomes" id="UP000594638"/>
    </source>
</evidence>
<evidence type="ECO:0000256" key="4">
    <source>
        <dbReference type="ARBA" id="ARBA00023157"/>
    </source>
</evidence>
<dbReference type="InterPro" id="IPR001245">
    <property type="entry name" value="Ser-Thr/Tyr_kinase_cat_dom"/>
</dbReference>
<comment type="caution">
    <text evidence="5">Lacks conserved residue(s) required for the propagation of feature annotation.</text>
</comment>
<dbReference type="AlphaFoldDB" id="A0A8S0QSU2"/>
<keyword evidence="7" id="KW-0418">Kinase</keyword>
<dbReference type="GO" id="GO:0016020">
    <property type="term" value="C:membrane"/>
    <property type="evidence" value="ECO:0007669"/>
    <property type="project" value="UniProtKB-SubCell"/>
</dbReference>
<dbReference type="SUPFAM" id="SSF57196">
    <property type="entry name" value="EGF/Laminin"/>
    <property type="match status" value="1"/>
</dbReference>
<evidence type="ECO:0000259" key="6">
    <source>
        <dbReference type="PROSITE" id="PS50026"/>
    </source>
</evidence>
<dbReference type="PROSITE" id="PS50026">
    <property type="entry name" value="EGF_3"/>
    <property type="match status" value="1"/>
</dbReference>
<dbReference type="Gramene" id="OE9A048410T1">
    <property type="protein sequence ID" value="OE9A048410C1"/>
    <property type="gene ID" value="OE9A048410"/>
</dbReference>
<reference evidence="7 8" key="1">
    <citation type="submission" date="2019-12" db="EMBL/GenBank/DDBJ databases">
        <authorList>
            <person name="Alioto T."/>
            <person name="Alioto T."/>
            <person name="Gomez Garrido J."/>
        </authorList>
    </citation>
    <scope>NUCLEOTIDE SEQUENCE [LARGE SCALE GENOMIC DNA]</scope>
</reference>
<dbReference type="Pfam" id="PF07645">
    <property type="entry name" value="EGF_CA"/>
    <property type="match status" value="1"/>
</dbReference>
<sequence length="481" mass="52710">MTELALQCWGISGCQTRCGDIDVPFPFGFGPNCSLDESFFITCNESYNPPKPYLNLGEIEVIDISLLGQMSIAASVASDCYDKSGSPVNGSISELALSEFHISSTQNEFTVIGCDTHAYLQSSDKWKQRIVGCVSLCGDIKDVVNGSCSGIGCCQSSILRDLRTFRLILQVFKITLGWKLSIHVAMLLWLKQRLLSSRLLDLKDLQKQKTVPVVLDWSIGNVTCQVAKKNLSTSGCGAMHSQCIDSSNGLGYHCSCSTGFEGNPYLVDGCHDIDECISTPCEGTCINTLGSYLCSCPTGFEDDGKKDGTGLIFPAVGSSWIFWIAFDTARSVAFLHSNCGVAHGDITSLSIVLNSVYNVKVSLPLLSEWSDTYGYWNTEKLNTWKKLTEESDVYSFGVVLAELLTGDMVINFREADYFFSAIREDRLPEILPPRLVSEANIEQLKHVAMLAERCLRHIWGDTKNGGSGNGAESCFKYALAR</sequence>
<proteinExistence type="predicted"/>
<dbReference type="PROSITE" id="PS01187">
    <property type="entry name" value="EGF_CA"/>
    <property type="match status" value="1"/>
</dbReference>
<name>A0A8S0QSU2_OLEEU</name>
<dbReference type="InterPro" id="IPR011009">
    <property type="entry name" value="Kinase-like_dom_sf"/>
</dbReference>
<dbReference type="SMART" id="SM00181">
    <property type="entry name" value="EGF"/>
    <property type="match status" value="2"/>
</dbReference>
<keyword evidence="7" id="KW-0808">Transferase</keyword>
<dbReference type="SUPFAM" id="SSF56112">
    <property type="entry name" value="Protein kinase-like (PK-like)"/>
    <property type="match status" value="1"/>
</dbReference>
<evidence type="ECO:0000256" key="1">
    <source>
        <dbReference type="ARBA" id="ARBA00004167"/>
    </source>
</evidence>
<dbReference type="OrthoDB" id="4062651at2759"/>
<dbReference type="InterPro" id="IPR000742">
    <property type="entry name" value="EGF"/>
</dbReference>
<keyword evidence="4" id="KW-1015">Disulfide bond</keyword>
<feature type="domain" description="EGF-like" evidence="6">
    <location>
        <begin position="272"/>
        <end position="303"/>
    </location>
</feature>
<dbReference type="InterPro" id="IPR000152">
    <property type="entry name" value="EGF-type_Asp/Asn_hydroxyl_site"/>
</dbReference>
<dbReference type="InterPro" id="IPR025287">
    <property type="entry name" value="WAK_GUB"/>
</dbReference>
<dbReference type="Gene3D" id="1.10.510.10">
    <property type="entry name" value="Transferase(Phosphotransferase) domain 1"/>
    <property type="match status" value="1"/>
</dbReference>
<dbReference type="EMBL" id="CACTIH010001919">
    <property type="protein sequence ID" value="CAA2968705.1"/>
    <property type="molecule type" value="Genomic_DNA"/>
</dbReference>
<dbReference type="Proteomes" id="UP000594638">
    <property type="component" value="Unassembled WGS sequence"/>
</dbReference>
<dbReference type="InterPro" id="IPR049883">
    <property type="entry name" value="NOTCH1_EGF-like"/>
</dbReference>
<evidence type="ECO:0000256" key="3">
    <source>
        <dbReference type="ARBA" id="ARBA00022729"/>
    </source>
</evidence>
<evidence type="ECO:0000256" key="2">
    <source>
        <dbReference type="ARBA" id="ARBA00022536"/>
    </source>
</evidence>
<evidence type="ECO:0000256" key="5">
    <source>
        <dbReference type="PROSITE-ProRule" id="PRU00076"/>
    </source>
</evidence>
<keyword evidence="2 5" id="KW-0245">EGF-like domain</keyword>
<dbReference type="CDD" id="cd00054">
    <property type="entry name" value="EGF_CA"/>
    <property type="match status" value="1"/>
</dbReference>
<dbReference type="Pfam" id="PF13947">
    <property type="entry name" value="GUB_WAK_bind"/>
    <property type="match status" value="1"/>
</dbReference>